<keyword evidence="1" id="KW-0472">Membrane</keyword>
<reference evidence="2" key="1">
    <citation type="submission" date="2021-03" db="EMBL/GenBank/DDBJ databases">
        <authorList>
            <person name="So Y."/>
        </authorList>
    </citation>
    <scope>NUCLEOTIDE SEQUENCE</scope>
    <source>
        <strain evidence="2">SG15</strain>
    </source>
</reference>
<feature type="transmembrane region" description="Helical" evidence="1">
    <location>
        <begin position="35"/>
        <end position="53"/>
    </location>
</feature>
<evidence type="ECO:0000313" key="2">
    <source>
        <dbReference type="EMBL" id="MBP0492736.1"/>
    </source>
</evidence>
<dbReference type="Proteomes" id="UP000677537">
    <property type="component" value="Unassembled WGS sequence"/>
</dbReference>
<protein>
    <submittedName>
        <fullName evidence="2">Uncharacterized protein</fullName>
    </submittedName>
</protein>
<gene>
    <name evidence="2" type="ORF">J5Y10_08085</name>
</gene>
<organism evidence="2 3">
    <name type="scientific">Roseomonas indoligenes</name>
    <dbReference type="NCBI Taxonomy" id="2820811"/>
    <lineage>
        <taxon>Bacteria</taxon>
        <taxon>Pseudomonadati</taxon>
        <taxon>Pseudomonadota</taxon>
        <taxon>Alphaproteobacteria</taxon>
        <taxon>Acetobacterales</taxon>
        <taxon>Roseomonadaceae</taxon>
        <taxon>Roseomonas</taxon>
    </lineage>
</organism>
<feature type="transmembrane region" description="Helical" evidence="1">
    <location>
        <begin position="7"/>
        <end position="29"/>
    </location>
</feature>
<evidence type="ECO:0000256" key="1">
    <source>
        <dbReference type="SAM" id="Phobius"/>
    </source>
</evidence>
<dbReference type="RefSeq" id="WP_209372516.1">
    <property type="nucleotide sequence ID" value="NZ_JAGIZA010000004.1"/>
</dbReference>
<sequence length="57" mass="6035">MRPPETPGLLIAMIAVLGLGLFVAFGLGFGGFGMAHFLGYLMIAIAVGAFGLLRRRR</sequence>
<dbReference type="EMBL" id="JAGIZA010000004">
    <property type="protein sequence ID" value="MBP0492736.1"/>
    <property type="molecule type" value="Genomic_DNA"/>
</dbReference>
<dbReference type="AlphaFoldDB" id="A0A940MYF5"/>
<keyword evidence="1" id="KW-0812">Transmembrane</keyword>
<keyword evidence="3" id="KW-1185">Reference proteome</keyword>
<proteinExistence type="predicted"/>
<accession>A0A940MYF5</accession>
<name>A0A940MYF5_9PROT</name>
<keyword evidence="1" id="KW-1133">Transmembrane helix</keyword>
<evidence type="ECO:0000313" key="3">
    <source>
        <dbReference type="Proteomes" id="UP000677537"/>
    </source>
</evidence>
<comment type="caution">
    <text evidence="2">The sequence shown here is derived from an EMBL/GenBank/DDBJ whole genome shotgun (WGS) entry which is preliminary data.</text>
</comment>